<evidence type="ECO:0000256" key="1">
    <source>
        <dbReference type="ARBA" id="ARBA00022593"/>
    </source>
</evidence>
<evidence type="ECO:0000313" key="6">
    <source>
        <dbReference type="Proteomes" id="UP000007148"/>
    </source>
</evidence>
<keyword evidence="1" id="KW-0962">Peroxisome biogenesis</keyword>
<evidence type="ECO:0000313" key="5">
    <source>
        <dbReference type="EMBL" id="CCA67857.1"/>
    </source>
</evidence>
<dbReference type="FunCoup" id="G4T983">
    <property type="interactions" value="41"/>
</dbReference>
<keyword evidence="6" id="KW-1185">Reference proteome</keyword>
<sequence>MAAITAASGHVIMHPVVSKSLKIWATTLGRDKTYRAIQYFARFYVYILLRNGQKEKAQYWNALKNHLGLGRKLMRLGKPLEHLQAALKAAQSPSLSLHTAERLTSVGRQLCYAGYLTFDGLVWANTIKFVNFVPEKADRVLKISLRFWLVGILFGQANSLLKAGRLANEAKALKGVNEKSMGDRAANDTRLKVLEKERAAVRYQLLLDLLDMWIPATGLGVVNFNDAVVGLLGFTTSVMAFRSQWNSLQMG</sequence>
<dbReference type="GO" id="GO:0005778">
    <property type="term" value="C:peroxisomal membrane"/>
    <property type="evidence" value="ECO:0007669"/>
    <property type="project" value="UniProtKB-SubCell"/>
</dbReference>
<comment type="subcellular location">
    <subcellularLocation>
        <location evidence="4">Peroxisome membrane</location>
    </subcellularLocation>
</comment>
<dbReference type="STRING" id="1109443.G4T983"/>
<name>G4T983_SERID</name>
<dbReference type="OrthoDB" id="411017at2759"/>
<dbReference type="eggNOG" id="KOG4186">
    <property type="taxonomic scope" value="Eukaryota"/>
</dbReference>
<dbReference type="PANTHER" id="PTHR12652">
    <property type="entry name" value="PEROXISOMAL BIOGENESIS FACTOR 11"/>
    <property type="match status" value="1"/>
</dbReference>
<dbReference type="EMBL" id="CAFZ01000021">
    <property type="protein sequence ID" value="CCA67857.1"/>
    <property type="molecule type" value="Genomic_DNA"/>
</dbReference>
<dbReference type="InterPro" id="IPR008733">
    <property type="entry name" value="PEX11"/>
</dbReference>
<comment type="caution">
    <text evidence="5">The sequence shown here is derived from an EMBL/GenBank/DDBJ whole genome shotgun (WGS) entry which is preliminary data.</text>
</comment>
<dbReference type="HOGENOM" id="CLU_049216_0_0_1"/>
<organism evidence="5 6">
    <name type="scientific">Serendipita indica (strain DSM 11827)</name>
    <name type="common">Root endophyte fungus</name>
    <name type="synonym">Piriformospora indica</name>
    <dbReference type="NCBI Taxonomy" id="1109443"/>
    <lineage>
        <taxon>Eukaryota</taxon>
        <taxon>Fungi</taxon>
        <taxon>Dikarya</taxon>
        <taxon>Basidiomycota</taxon>
        <taxon>Agaricomycotina</taxon>
        <taxon>Agaricomycetes</taxon>
        <taxon>Sebacinales</taxon>
        <taxon>Serendipitaceae</taxon>
        <taxon>Serendipita</taxon>
    </lineage>
</organism>
<dbReference type="Proteomes" id="UP000007148">
    <property type="component" value="Unassembled WGS sequence"/>
</dbReference>
<evidence type="ECO:0000256" key="3">
    <source>
        <dbReference type="ARBA" id="ARBA00023140"/>
    </source>
</evidence>
<gene>
    <name evidence="5" type="ORF">PIIN_01681</name>
</gene>
<dbReference type="GO" id="GO:0016559">
    <property type="term" value="P:peroxisome fission"/>
    <property type="evidence" value="ECO:0007669"/>
    <property type="project" value="InterPro"/>
</dbReference>
<accession>G4T983</accession>
<dbReference type="AlphaFoldDB" id="G4T983"/>
<dbReference type="Pfam" id="PF05648">
    <property type="entry name" value="PEX11"/>
    <property type="match status" value="1"/>
</dbReference>
<reference evidence="5 6" key="1">
    <citation type="journal article" date="2011" name="PLoS Pathog.">
        <title>Endophytic Life Strategies Decoded by Genome and Transcriptome Analyses of the Mutualistic Root Symbiont Piriformospora indica.</title>
        <authorList>
            <person name="Zuccaro A."/>
            <person name="Lahrmann U."/>
            <person name="Guldener U."/>
            <person name="Langen G."/>
            <person name="Pfiffi S."/>
            <person name="Biedenkopf D."/>
            <person name="Wong P."/>
            <person name="Samans B."/>
            <person name="Grimm C."/>
            <person name="Basiewicz M."/>
            <person name="Murat C."/>
            <person name="Martin F."/>
            <person name="Kogel K.H."/>
        </authorList>
    </citation>
    <scope>NUCLEOTIDE SEQUENCE [LARGE SCALE GENOMIC DNA]</scope>
    <source>
        <strain evidence="5 6">DSM 11827</strain>
    </source>
</reference>
<dbReference type="PANTHER" id="PTHR12652:SF50">
    <property type="entry name" value="PEROXIN 11"/>
    <property type="match status" value="1"/>
</dbReference>
<protein>
    <submittedName>
        <fullName evidence="5">Related to peroxin-11</fullName>
    </submittedName>
</protein>
<evidence type="ECO:0000256" key="2">
    <source>
        <dbReference type="ARBA" id="ARBA00023136"/>
    </source>
</evidence>
<keyword evidence="3" id="KW-0576">Peroxisome</keyword>
<keyword evidence="2" id="KW-0472">Membrane</keyword>
<evidence type="ECO:0000256" key="4">
    <source>
        <dbReference type="ARBA" id="ARBA00046271"/>
    </source>
</evidence>
<dbReference type="OMA" id="AYHPTVA"/>
<proteinExistence type="predicted"/>
<dbReference type="InParanoid" id="G4T983"/>